<feature type="transmembrane region" description="Helical" evidence="6">
    <location>
        <begin position="195"/>
        <end position="215"/>
    </location>
</feature>
<dbReference type="OrthoDB" id="7709556at2"/>
<dbReference type="PANTHER" id="PTHR32322">
    <property type="entry name" value="INNER MEMBRANE TRANSPORTER"/>
    <property type="match status" value="1"/>
</dbReference>
<accession>A0A1X6Y3D7</accession>
<feature type="domain" description="EamA" evidence="7">
    <location>
        <begin position="4"/>
        <end position="142"/>
    </location>
</feature>
<gene>
    <name evidence="8" type="ORF">ROJ8625_00071</name>
</gene>
<dbReference type="InterPro" id="IPR050638">
    <property type="entry name" value="AA-Vitamin_Transporters"/>
</dbReference>
<evidence type="ECO:0000259" key="7">
    <source>
        <dbReference type="Pfam" id="PF00892"/>
    </source>
</evidence>
<organism evidence="8 9">
    <name type="scientific">Roseivivax jejudonensis</name>
    <dbReference type="NCBI Taxonomy" id="1529041"/>
    <lineage>
        <taxon>Bacteria</taxon>
        <taxon>Pseudomonadati</taxon>
        <taxon>Pseudomonadota</taxon>
        <taxon>Alphaproteobacteria</taxon>
        <taxon>Rhodobacterales</taxon>
        <taxon>Roseobacteraceae</taxon>
        <taxon>Roseivivax</taxon>
    </lineage>
</organism>
<dbReference type="Proteomes" id="UP000193570">
    <property type="component" value="Unassembled WGS sequence"/>
</dbReference>
<dbReference type="SUPFAM" id="SSF103481">
    <property type="entry name" value="Multidrug resistance efflux transporter EmrE"/>
    <property type="match status" value="2"/>
</dbReference>
<dbReference type="AlphaFoldDB" id="A0A1X6Y3D7"/>
<feature type="transmembrane region" description="Helical" evidence="6">
    <location>
        <begin position="286"/>
        <end position="305"/>
    </location>
</feature>
<evidence type="ECO:0000256" key="4">
    <source>
        <dbReference type="ARBA" id="ARBA00022989"/>
    </source>
</evidence>
<evidence type="ECO:0000313" key="8">
    <source>
        <dbReference type="EMBL" id="SLN09731.1"/>
    </source>
</evidence>
<evidence type="ECO:0000313" key="9">
    <source>
        <dbReference type="Proteomes" id="UP000193570"/>
    </source>
</evidence>
<feature type="transmembrane region" description="Helical" evidence="6">
    <location>
        <begin position="6"/>
        <end position="25"/>
    </location>
</feature>
<feature type="transmembrane region" description="Helical" evidence="6">
    <location>
        <begin position="260"/>
        <end position="279"/>
    </location>
</feature>
<keyword evidence="9" id="KW-1185">Reference proteome</keyword>
<keyword evidence="5 6" id="KW-0472">Membrane</keyword>
<feature type="transmembrane region" description="Helical" evidence="6">
    <location>
        <begin position="67"/>
        <end position="90"/>
    </location>
</feature>
<feature type="transmembrane region" description="Helical" evidence="6">
    <location>
        <begin position="164"/>
        <end position="183"/>
    </location>
</feature>
<dbReference type="RefSeq" id="WP_085789868.1">
    <property type="nucleotide sequence ID" value="NZ_FWFK01000001.1"/>
</dbReference>
<evidence type="ECO:0000256" key="6">
    <source>
        <dbReference type="SAM" id="Phobius"/>
    </source>
</evidence>
<evidence type="ECO:0000256" key="5">
    <source>
        <dbReference type="ARBA" id="ARBA00023136"/>
    </source>
</evidence>
<dbReference type="GO" id="GO:0016020">
    <property type="term" value="C:membrane"/>
    <property type="evidence" value="ECO:0007669"/>
    <property type="project" value="UniProtKB-SubCell"/>
</dbReference>
<evidence type="ECO:0000256" key="1">
    <source>
        <dbReference type="ARBA" id="ARBA00004141"/>
    </source>
</evidence>
<comment type="subcellular location">
    <subcellularLocation>
        <location evidence="1">Membrane</location>
        <topology evidence="1">Multi-pass membrane protein</topology>
    </subcellularLocation>
</comment>
<keyword evidence="4 6" id="KW-1133">Transmembrane helix</keyword>
<name>A0A1X6Y3D7_9RHOB</name>
<comment type="similarity">
    <text evidence="2">Belongs to the EamA transporter family.</text>
</comment>
<reference evidence="8 9" key="1">
    <citation type="submission" date="2017-03" db="EMBL/GenBank/DDBJ databases">
        <authorList>
            <person name="Afonso C.L."/>
            <person name="Miller P.J."/>
            <person name="Scott M.A."/>
            <person name="Spackman E."/>
            <person name="Goraichik I."/>
            <person name="Dimitrov K.M."/>
            <person name="Suarez D.L."/>
            <person name="Swayne D.E."/>
        </authorList>
    </citation>
    <scope>NUCLEOTIDE SEQUENCE [LARGE SCALE GENOMIC DNA]</scope>
    <source>
        <strain evidence="8 9">CECT 8625</strain>
    </source>
</reference>
<dbReference type="InterPro" id="IPR000620">
    <property type="entry name" value="EamA_dom"/>
</dbReference>
<evidence type="ECO:0000256" key="3">
    <source>
        <dbReference type="ARBA" id="ARBA00022692"/>
    </source>
</evidence>
<dbReference type="Pfam" id="PF00892">
    <property type="entry name" value="EamA"/>
    <property type="match status" value="2"/>
</dbReference>
<keyword evidence="3 6" id="KW-0812">Transmembrane</keyword>
<evidence type="ECO:0000256" key="2">
    <source>
        <dbReference type="ARBA" id="ARBA00007362"/>
    </source>
</evidence>
<dbReference type="PANTHER" id="PTHR32322:SF2">
    <property type="entry name" value="EAMA DOMAIN-CONTAINING PROTEIN"/>
    <property type="match status" value="1"/>
</dbReference>
<proteinExistence type="inferred from homology"/>
<dbReference type="InterPro" id="IPR037185">
    <property type="entry name" value="EmrE-like"/>
</dbReference>
<feature type="transmembrane region" description="Helical" evidence="6">
    <location>
        <begin position="37"/>
        <end position="55"/>
    </location>
</feature>
<protein>
    <submittedName>
        <fullName evidence="8">EamA-like transporter family protein</fullName>
    </submittedName>
</protein>
<feature type="domain" description="EamA" evidence="7">
    <location>
        <begin position="168"/>
        <end position="303"/>
    </location>
</feature>
<sequence length="310" mass="32071">MQLIGEGFAVLAAFLYALGSVGVTLDARENGGRGTSVVLSVAITAVLSGVLWLLVGQPIPGMSTDLLVGIGYFCLAGLLATVLGRVFFFRSIELTGAVETSLLRRLIPVFATALAVVFLGEALSAEVLLAFALVFSGVAIVVLKSPGRLAASRDDAAADRKARMAGRGLAVGSAASYGGAYVTRKFGMMTLPDPLAGTFIGAIVGLVFFAAASPFSPRYRSQIATLLNRPTRWQALSAGAISCGQISQFAALKYTSVTNVAIIASIEMFFAAWLAGFVIRSEPRPGMGFAIASLLAMAGVVVLALERGGP</sequence>
<feature type="transmembrane region" description="Helical" evidence="6">
    <location>
        <begin position="102"/>
        <end position="119"/>
    </location>
</feature>
<dbReference type="EMBL" id="FWFK01000001">
    <property type="protein sequence ID" value="SLN09731.1"/>
    <property type="molecule type" value="Genomic_DNA"/>
</dbReference>
<feature type="transmembrane region" description="Helical" evidence="6">
    <location>
        <begin position="125"/>
        <end position="143"/>
    </location>
</feature>